<evidence type="ECO:0000256" key="6">
    <source>
        <dbReference type="ARBA" id="ARBA00022989"/>
    </source>
</evidence>
<evidence type="ECO:0000256" key="3">
    <source>
        <dbReference type="ARBA" id="ARBA00022475"/>
    </source>
</evidence>
<evidence type="ECO:0000256" key="1">
    <source>
        <dbReference type="ARBA" id="ARBA00004429"/>
    </source>
</evidence>
<evidence type="ECO:0000313" key="12">
    <source>
        <dbReference type="Proteomes" id="UP000054691"/>
    </source>
</evidence>
<dbReference type="GO" id="GO:0005886">
    <property type="term" value="C:plasma membrane"/>
    <property type="evidence" value="ECO:0007669"/>
    <property type="project" value="UniProtKB-SubCell"/>
</dbReference>
<comment type="subcellular location">
    <subcellularLocation>
        <location evidence="1">Cell inner membrane</location>
        <topology evidence="1">Multi-pass membrane protein</topology>
    </subcellularLocation>
</comment>
<feature type="transmembrane region" description="Helical" evidence="9">
    <location>
        <begin position="117"/>
        <end position="135"/>
    </location>
</feature>
<evidence type="ECO:0000313" key="11">
    <source>
        <dbReference type="EMBL" id="STX45925.1"/>
    </source>
</evidence>
<dbReference type="InterPro" id="IPR007272">
    <property type="entry name" value="Sulf_transp_TsuA/YedE"/>
</dbReference>
<dbReference type="RefSeq" id="WP_058499032.1">
    <property type="nucleotide sequence ID" value="NZ_CAAAHW010000014.1"/>
</dbReference>
<dbReference type="OrthoDB" id="9814020at2"/>
<evidence type="ECO:0000256" key="8">
    <source>
        <dbReference type="ARBA" id="ARBA00035655"/>
    </source>
</evidence>
<organism evidence="11 13">
    <name type="scientific">Legionella gratiana</name>
    <dbReference type="NCBI Taxonomy" id="45066"/>
    <lineage>
        <taxon>Bacteria</taxon>
        <taxon>Pseudomonadati</taxon>
        <taxon>Pseudomonadota</taxon>
        <taxon>Gammaproteobacteria</taxon>
        <taxon>Legionellales</taxon>
        <taxon>Legionellaceae</taxon>
        <taxon>Legionella</taxon>
    </lineage>
</organism>
<evidence type="ECO:0000256" key="7">
    <source>
        <dbReference type="ARBA" id="ARBA00023136"/>
    </source>
</evidence>
<feature type="transmembrane region" description="Helical" evidence="9">
    <location>
        <begin position="50"/>
        <end position="67"/>
    </location>
</feature>
<feature type="transmembrane region" description="Helical" evidence="9">
    <location>
        <begin position="79"/>
        <end position="97"/>
    </location>
</feature>
<evidence type="ECO:0000313" key="10">
    <source>
        <dbReference type="EMBL" id="KTD10951.1"/>
    </source>
</evidence>
<evidence type="ECO:0000256" key="5">
    <source>
        <dbReference type="ARBA" id="ARBA00022692"/>
    </source>
</evidence>
<dbReference type="EMBL" id="UGOB01000001">
    <property type="protein sequence ID" value="STX45925.1"/>
    <property type="molecule type" value="Genomic_DNA"/>
</dbReference>
<keyword evidence="5 9" id="KW-0812">Transmembrane</keyword>
<evidence type="ECO:0000256" key="4">
    <source>
        <dbReference type="ARBA" id="ARBA00022519"/>
    </source>
</evidence>
<keyword evidence="4" id="KW-0997">Cell inner membrane</keyword>
<keyword evidence="3" id="KW-1003">Cell membrane</keyword>
<keyword evidence="12" id="KW-1185">Reference proteome</keyword>
<dbReference type="STRING" id="45066.Lgra_1917"/>
<dbReference type="EMBL" id="LNYE01000022">
    <property type="protein sequence ID" value="KTD10951.1"/>
    <property type="molecule type" value="Genomic_DNA"/>
</dbReference>
<dbReference type="Proteomes" id="UP000054691">
    <property type="component" value="Unassembled WGS sequence"/>
</dbReference>
<evidence type="ECO:0000256" key="9">
    <source>
        <dbReference type="SAM" id="Phobius"/>
    </source>
</evidence>
<sequence length="136" mass="14449">MIIELKVILGGILLGLAAGGMLLIQGKILGCSGILFRSWDFTTYRPNRDNLLFLAGLFLAGLLFNLTQDVPNPTAVFKTNYGLMFLGGVFVGGGTFLGSGCTSGHGLCGLSLLRKRSMIAVGVFFPIAIITAWLVH</sequence>
<evidence type="ECO:0000256" key="2">
    <source>
        <dbReference type="ARBA" id="ARBA00022448"/>
    </source>
</evidence>
<dbReference type="Pfam" id="PF04143">
    <property type="entry name" value="Sulf_transp"/>
    <property type="match status" value="1"/>
</dbReference>
<protein>
    <submittedName>
        <fullName evidence="11">Transmembrane protein</fullName>
    </submittedName>
</protein>
<dbReference type="PANTHER" id="PTHR30574">
    <property type="entry name" value="INNER MEMBRANE PROTEIN YEDE"/>
    <property type="match status" value="1"/>
</dbReference>
<dbReference type="Proteomes" id="UP000254476">
    <property type="component" value="Unassembled WGS sequence"/>
</dbReference>
<dbReference type="PANTHER" id="PTHR30574:SF1">
    <property type="entry name" value="SULPHUR TRANSPORT DOMAIN-CONTAINING PROTEIN"/>
    <property type="match status" value="1"/>
</dbReference>
<comment type="similarity">
    <text evidence="8">Belongs to the TsuA/YedE (TC 9.B.102) family.</text>
</comment>
<gene>
    <name evidence="10" type="ORF">Lgra_1917</name>
    <name evidence="11" type="ORF">NCTC12388_02669</name>
</gene>
<accession>A0A378JE95</accession>
<evidence type="ECO:0000313" key="13">
    <source>
        <dbReference type="Proteomes" id="UP000254476"/>
    </source>
</evidence>
<dbReference type="AlphaFoldDB" id="A0A378JE95"/>
<name>A0A378JE95_9GAMM</name>
<reference evidence="11 13" key="2">
    <citation type="submission" date="2018-06" db="EMBL/GenBank/DDBJ databases">
        <authorList>
            <consortium name="Pathogen Informatics"/>
            <person name="Doyle S."/>
        </authorList>
    </citation>
    <scope>NUCLEOTIDE SEQUENCE [LARGE SCALE GENOMIC DNA]</scope>
    <source>
        <strain evidence="11 13">NCTC12388</strain>
    </source>
</reference>
<keyword evidence="2" id="KW-0813">Transport</keyword>
<keyword evidence="6 9" id="KW-1133">Transmembrane helix</keyword>
<reference evidence="10 12" key="1">
    <citation type="submission" date="2015-11" db="EMBL/GenBank/DDBJ databases">
        <title>Genomic analysis of 38 Legionella species identifies large and diverse effector repertoires.</title>
        <authorList>
            <person name="Burstein D."/>
            <person name="Amaro F."/>
            <person name="Zusman T."/>
            <person name="Lifshitz Z."/>
            <person name="Cohen O."/>
            <person name="Gilbert J.A."/>
            <person name="Pupko T."/>
            <person name="Shuman H.A."/>
            <person name="Segal G."/>
        </authorList>
    </citation>
    <scope>NUCLEOTIDE SEQUENCE [LARGE SCALE GENOMIC DNA]</scope>
    <source>
        <strain evidence="10 12">Lyon 8420412</strain>
    </source>
</reference>
<proteinExistence type="inferred from homology"/>
<keyword evidence="7 9" id="KW-0472">Membrane</keyword>